<dbReference type="PANTHER" id="PTHR10137">
    <property type="entry name" value="V-TYPE PROTON ATPASE SUBUNIT C"/>
    <property type="match status" value="1"/>
</dbReference>
<keyword evidence="2 6" id="KW-0813">Transport</keyword>
<dbReference type="SUPFAM" id="SSF118203">
    <property type="entry name" value="Vacuolar ATP synthase subunit C"/>
    <property type="match status" value="1"/>
</dbReference>
<evidence type="ECO:0000256" key="1">
    <source>
        <dbReference type="ARBA" id="ARBA00006138"/>
    </source>
</evidence>
<gene>
    <name evidence="7" type="ORF">VP1G_07668</name>
</gene>
<keyword evidence="4 6" id="KW-0406">Ion transport</keyword>
<organism evidence="7 8">
    <name type="scientific">Cytospora mali</name>
    <name type="common">Apple Valsa canker fungus</name>
    <name type="synonym">Valsa mali</name>
    <dbReference type="NCBI Taxonomy" id="578113"/>
    <lineage>
        <taxon>Eukaryota</taxon>
        <taxon>Fungi</taxon>
        <taxon>Dikarya</taxon>
        <taxon>Ascomycota</taxon>
        <taxon>Pezizomycotina</taxon>
        <taxon>Sordariomycetes</taxon>
        <taxon>Sordariomycetidae</taxon>
        <taxon>Diaporthales</taxon>
        <taxon>Cytosporaceae</taxon>
        <taxon>Cytospora</taxon>
    </lineage>
</organism>
<dbReference type="Pfam" id="PF03223">
    <property type="entry name" value="V-ATPase_C"/>
    <property type="match status" value="1"/>
</dbReference>
<evidence type="ECO:0000313" key="8">
    <source>
        <dbReference type="Proteomes" id="UP000078576"/>
    </source>
</evidence>
<evidence type="ECO:0000256" key="3">
    <source>
        <dbReference type="ARBA" id="ARBA00022781"/>
    </source>
</evidence>
<comment type="subunit">
    <text evidence="6">V-ATPase is a heteromultimeric enzyme composed of a peripheral catalytic V1 complex (components A to H) attached to an integral membrane V0 proton pore complex.</text>
</comment>
<protein>
    <recommendedName>
        <fullName evidence="6">V-type proton ATPase subunit C</fullName>
    </recommendedName>
</protein>
<dbReference type="PANTHER" id="PTHR10137:SF0">
    <property type="entry name" value="V-TYPE PROTON ATPASE SUBUNIT C"/>
    <property type="match status" value="1"/>
</dbReference>
<sequence length="598" mass="64490">MSSPNSYILLSLPLRTFDTGDKDEALQSLAATVTSENGTITPFPIPSLKIGTLDALVQQADELAKLHSGCEGVVQRVADSLKTILDGDEEKISQNKMVNDKPTDQYLRTFSWNKVRYRADRPLGELIENLQKELVNVDNDVKGKFSQYNSVKSNLAALHRRQTGNLTTKSLTPIVDPSILVTDSEYLETHLIVVPVNSRKDFLKSYESVAPMVVPRSATEIAKDEEFVLFAVTTFKKHSAEFLQKCREQKWTPRQYKYVEGGKEEEQREIDRVAREEKKVWGEALRLGRTGWSETVMVWAHVMTLRVFVETVLRYGLPLEYVSALIKTTPKQAKKVKTSLDSAYSYLGGNAFGRDKKGKVVKDDAALSSEMAAAGFGGGEGHEYTAYVLGDLGDALLDAVLVRVDGDLRVDGGLVRGRNAGEVLDLAGAGLLVQALGVALLGDLDGDVDVDLDEGEGLVAAAAGGVQLAGDLAVGPVGGDEGGDGDGAAVGEQLGHLGDAADVLVAVLLREAQVLVQPEPHVVAVQAVRRHAQVQQVLLQGRGHRRLAAGRQAREPDGEALLLAEGLALLAREGGVPGDVAVLWGRKEVLAVKFCCQG</sequence>
<dbReference type="CDD" id="cd14785">
    <property type="entry name" value="V-ATPase_C"/>
    <property type="match status" value="1"/>
</dbReference>
<evidence type="ECO:0000256" key="2">
    <source>
        <dbReference type="ARBA" id="ARBA00022448"/>
    </source>
</evidence>
<dbReference type="Gene3D" id="1.20.1460.10">
    <property type="entry name" value="subunit c (vma5p) of the yeast v-atpase, domain 2"/>
    <property type="match status" value="1"/>
</dbReference>
<dbReference type="GO" id="GO:0046961">
    <property type="term" value="F:proton-transporting ATPase activity, rotational mechanism"/>
    <property type="evidence" value="ECO:0007669"/>
    <property type="project" value="InterPro"/>
</dbReference>
<comment type="function">
    <text evidence="6">Subunit of the V1 complex of vacuolar(H+)-ATPase (V-ATPase), a multisubunit enzyme composed of a peripheral complex (V1) that hydrolyzes ATP and a membrane integral complex (V0) that translocates protons. V-ATPase is responsible for acidifying and maintaining the pH of intracellular compartments and in some cell types, is targeted to the plasma membrane, where it is responsible for acidifying the extracellular environment. Subunit C is necessary for the assembly of the catalytic sector of the enzyme and is likely to have a specific function in its catalytic activity.</text>
</comment>
<dbReference type="AlphaFoldDB" id="A0A194V9A0"/>
<evidence type="ECO:0000256" key="4">
    <source>
        <dbReference type="ARBA" id="ARBA00023065"/>
    </source>
</evidence>
<dbReference type="FunFam" id="3.30.70.100:FF:000002">
    <property type="entry name" value="V-type proton ATPase subunit C"/>
    <property type="match status" value="1"/>
</dbReference>
<proteinExistence type="inferred from homology"/>
<dbReference type="Gene3D" id="3.30.70.1180">
    <property type="entry name" value="Vacuolar atp synthase subunit c, domain 1"/>
    <property type="match status" value="1"/>
</dbReference>
<dbReference type="STRING" id="694573.A0A194V9A0"/>
<evidence type="ECO:0000256" key="6">
    <source>
        <dbReference type="RuleBase" id="RU364010"/>
    </source>
</evidence>
<comment type="similarity">
    <text evidence="1 6">Belongs to the V-ATPase C subunit family.</text>
</comment>
<reference evidence="8" key="1">
    <citation type="submission" date="2014-12" db="EMBL/GenBank/DDBJ databases">
        <title>Genome Sequence of Valsa Canker Pathogens Uncovers a Specific Adaption of Colonization on Woody Bark.</title>
        <authorList>
            <person name="Yin Z."/>
            <person name="Liu H."/>
            <person name="Gao X."/>
            <person name="Li Z."/>
            <person name="Song N."/>
            <person name="Ke X."/>
            <person name="Dai Q."/>
            <person name="Wu Y."/>
            <person name="Sun Y."/>
            <person name="Xu J.-R."/>
            <person name="Kang Z.K."/>
            <person name="Wang L."/>
            <person name="Huang L."/>
        </authorList>
    </citation>
    <scope>NUCLEOTIDE SEQUENCE [LARGE SCALE GENOMIC DNA]</scope>
    <source>
        <strain evidence="8">SXYL134</strain>
    </source>
</reference>
<evidence type="ECO:0000256" key="5">
    <source>
        <dbReference type="ARBA" id="ARBA00053565"/>
    </source>
</evidence>
<dbReference type="OrthoDB" id="6605928at2759"/>
<dbReference type="GO" id="GO:0000221">
    <property type="term" value="C:vacuolar proton-transporting V-type ATPase, V1 domain"/>
    <property type="evidence" value="ECO:0007669"/>
    <property type="project" value="TreeGrafter"/>
</dbReference>
<dbReference type="EMBL" id="KN714751">
    <property type="protein sequence ID" value="KUI60448.1"/>
    <property type="molecule type" value="Genomic_DNA"/>
</dbReference>
<keyword evidence="8" id="KW-1185">Reference proteome</keyword>
<dbReference type="InterPro" id="IPR036132">
    <property type="entry name" value="Vac_ATP_synth_c_sf"/>
</dbReference>
<dbReference type="InterPro" id="IPR004907">
    <property type="entry name" value="ATPase_V1-cplx_csu"/>
</dbReference>
<keyword evidence="3 6" id="KW-0375">Hydrogen ion transport</keyword>
<dbReference type="Proteomes" id="UP000078576">
    <property type="component" value="Unassembled WGS sequence"/>
</dbReference>
<evidence type="ECO:0000313" key="7">
    <source>
        <dbReference type="EMBL" id="KUI60448.1"/>
    </source>
</evidence>
<name>A0A194V9A0_CYTMA</name>
<dbReference type="Gene3D" id="3.30.70.100">
    <property type="match status" value="1"/>
</dbReference>
<accession>A0A194V9A0</accession>
<comment type="function">
    <text evidence="5">Subunit of the V1 complex of vacuolar(H+)-ATPase (V-ATPase), a multisubunit enzyme composed of a peripheral complex (V1) that hydrolyzes ATP and a membrane integral complex (V0) that translocates protons. V-ATPase is responsible for acidifying and maintaining the pH of intracellular compartments. Subunit C is necessary for the assembly of the catalytic sector of the enzyme and is likely to have a specific function in its catalytic activity. Reversibly leaves the enzyme after glucose depletion, causing the catalytic subcomplex V1 to detach from the V0 section.</text>
</comment>